<dbReference type="Gene3D" id="3.30.565.40">
    <property type="entry name" value="Fervidobacterium nodosum Rt17-B1 like"/>
    <property type="match status" value="1"/>
</dbReference>
<accession>Z4WW39</accession>
<evidence type="ECO:0000313" key="2">
    <source>
        <dbReference type="EMBL" id="EWC93513.1"/>
    </source>
</evidence>
<evidence type="ECO:0000313" key="3">
    <source>
        <dbReference type="Proteomes" id="UP000023482"/>
    </source>
</evidence>
<sequence>MLSLLYSFVKVKTMNYQRALTLTLLALSGVVLSFLPSCTSCSKGTGSADSTALDSANLTLAWDSIVIDDTYYDNPETKRGPSVYVNIAYLYPKGDSALIHLFNRFTFGDSFAQLSPQEAVARYIKEVETEYIYSPDSTEGYSPEDLDQMRSHLELRNKIHYVDSLVISVEKSLSTYFMGAVHGMYGSSISNVDRKTRSIISEGDLFVDGYAADLSKILQRYALSSYGRKTQQELEEKEGIYVSDITPNDNFTIDEKGLTYYYNPYEIAPYAVGQVMIFIPHEALVGILRPNSLLYHYLPETNQ</sequence>
<feature type="domain" description="DUF3298" evidence="1">
    <location>
        <begin position="204"/>
        <end position="281"/>
    </location>
</feature>
<dbReference type="AlphaFoldDB" id="Z4WW39"/>
<evidence type="ECO:0000259" key="1">
    <source>
        <dbReference type="Pfam" id="PF11738"/>
    </source>
</evidence>
<gene>
    <name evidence="2" type="ORF">HMPREF0636_1038</name>
</gene>
<dbReference type="Gene3D" id="3.90.640.20">
    <property type="entry name" value="Heat-shock cognate protein, ATPase"/>
    <property type="match status" value="1"/>
</dbReference>
<organism evidence="2 3">
    <name type="scientific">Porphyromonas catoniae ATCC 51270</name>
    <dbReference type="NCBI Taxonomy" id="887901"/>
    <lineage>
        <taxon>Bacteria</taxon>
        <taxon>Pseudomonadati</taxon>
        <taxon>Bacteroidota</taxon>
        <taxon>Bacteroidia</taxon>
        <taxon>Bacteroidales</taxon>
        <taxon>Porphyromonadaceae</taxon>
        <taxon>Porphyromonas</taxon>
    </lineage>
</organism>
<proteinExistence type="predicted"/>
<dbReference type="InterPro" id="IPR021729">
    <property type="entry name" value="DUF3298"/>
</dbReference>
<comment type="caution">
    <text evidence="2">The sequence shown here is derived from an EMBL/GenBank/DDBJ whole genome shotgun (WGS) entry which is preliminary data.</text>
</comment>
<dbReference type="Proteomes" id="UP000023482">
    <property type="component" value="Unassembled WGS sequence"/>
</dbReference>
<dbReference type="Pfam" id="PF11738">
    <property type="entry name" value="DUF3298"/>
    <property type="match status" value="1"/>
</dbReference>
<dbReference type="InterPro" id="IPR037126">
    <property type="entry name" value="PdaC/RsiV-like_sf"/>
</dbReference>
<name>Z4WW39_9PORP</name>
<keyword evidence="3" id="KW-1185">Reference proteome</keyword>
<dbReference type="PATRIC" id="fig|887901.3.peg.180"/>
<protein>
    <submittedName>
        <fullName evidence="2">PF11738 family protein</fullName>
    </submittedName>
</protein>
<dbReference type="EMBL" id="JDFF01000004">
    <property type="protein sequence ID" value="EWC93513.1"/>
    <property type="molecule type" value="Genomic_DNA"/>
</dbReference>
<reference evidence="2 3" key="1">
    <citation type="submission" date="2014-01" db="EMBL/GenBank/DDBJ databases">
        <authorList>
            <person name="Durkin A.S."/>
            <person name="McCorrison J."/>
            <person name="Torralba M."/>
            <person name="Gillis M."/>
            <person name="Haft D.H."/>
            <person name="Methe B."/>
            <person name="Sutton G."/>
            <person name="Nelson K.E."/>
        </authorList>
    </citation>
    <scope>NUCLEOTIDE SEQUENCE [LARGE SCALE GENOMIC DNA]</scope>
    <source>
        <strain evidence="2 3">ATCC 51270</strain>
    </source>
</reference>